<feature type="transmembrane region" description="Helical" evidence="8">
    <location>
        <begin position="74"/>
        <end position="95"/>
    </location>
</feature>
<feature type="compositionally biased region" description="Low complexity" evidence="7">
    <location>
        <begin position="180"/>
        <end position="191"/>
    </location>
</feature>
<dbReference type="PANTHER" id="PTHR34583">
    <property type="entry name" value="ANTIPORTER SUBUNIT MNHC2-RELATED"/>
    <property type="match status" value="1"/>
</dbReference>
<proteinExistence type="inferred from homology"/>
<feature type="region of interest" description="Disordered" evidence="7">
    <location>
        <begin position="126"/>
        <end position="147"/>
    </location>
</feature>
<feature type="compositionally biased region" description="Low complexity" evidence="7">
    <location>
        <begin position="204"/>
        <end position="217"/>
    </location>
</feature>
<feature type="compositionally biased region" description="Basic and acidic residues" evidence="7">
    <location>
        <begin position="225"/>
        <end position="239"/>
    </location>
</feature>
<dbReference type="InterPro" id="IPR039428">
    <property type="entry name" value="NUOK/Mnh_C1-like"/>
</dbReference>
<protein>
    <submittedName>
        <fullName evidence="9">Na(+)/H(+) antiporter subunit C</fullName>
    </submittedName>
</protein>
<feature type="region of interest" description="Disordered" evidence="7">
    <location>
        <begin position="174"/>
        <end position="239"/>
    </location>
</feature>
<dbReference type="Gene3D" id="1.10.287.3510">
    <property type="match status" value="1"/>
</dbReference>
<evidence type="ECO:0000313" key="9">
    <source>
        <dbReference type="EMBL" id="GLF96839.1"/>
    </source>
</evidence>
<accession>A0ABQ5P2L0</accession>
<dbReference type="InterPro" id="IPR050601">
    <property type="entry name" value="CPA3_antiporter_subunitC"/>
</dbReference>
<evidence type="ECO:0000256" key="4">
    <source>
        <dbReference type="ARBA" id="ARBA00022692"/>
    </source>
</evidence>
<evidence type="ECO:0000313" key="10">
    <source>
        <dbReference type="Proteomes" id="UP001291653"/>
    </source>
</evidence>
<evidence type="ECO:0000256" key="7">
    <source>
        <dbReference type="SAM" id="MobiDB-lite"/>
    </source>
</evidence>
<feature type="transmembrane region" description="Helical" evidence="8">
    <location>
        <begin position="6"/>
        <end position="24"/>
    </location>
</feature>
<comment type="subcellular location">
    <subcellularLocation>
        <location evidence="1">Cell membrane</location>
        <topology evidence="1">Multi-pass membrane protein</topology>
    </subcellularLocation>
</comment>
<keyword evidence="3" id="KW-1003">Cell membrane</keyword>
<evidence type="ECO:0000256" key="3">
    <source>
        <dbReference type="ARBA" id="ARBA00022475"/>
    </source>
</evidence>
<dbReference type="NCBIfam" id="NF005929">
    <property type="entry name" value="PRK07946.1"/>
    <property type="match status" value="1"/>
</dbReference>
<evidence type="ECO:0000256" key="8">
    <source>
        <dbReference type="SAM" id="Phobius"/>
    </source>
</evidence>
<feature type="transmembrane region" description="Helical" evidence="8">
    <location>
        <begin position="31"/>
        <end position="54"/>
    </location>
</feature>
<evidence type="ECO:0000256" key="1">
    <source>
        <dbReference type="ARBA" id="ARBA00004651"/>
    </source>
</evidence>
<name>A0ABQ5P2L0_9ACTN</name>
<dbReference type="EMBL" id="BSBI01000009">
    <property type="protein sequence ID" value="GLF96839.1"/>
    <property type="molecule type" value="Genomic_DNA"/>
</dbReference>
<evidence type="ECO:0000256" key="2">
    <source>
        <dbReference type="ARBA" id="ARBA00010388"/>
    </source>
</evidence>
<dbReference type="Proteomes" id="UP001291653">
    <property type="component" value="Unassembled WGS sequence"/>
</dbReference>
<evidence type="ECO:0000256" key="6">
    <source>
        <dbReference type="ARBA" id="ARBA00023136"/>
    </source>
</evidence>
<dbReference type="Pfam" id="PF00420">
    <property type="entry name" value="Oxidored_q2"/>
    <property type="match status" value="1"/>
</dbReference>
<organism evidence="9 10">
    <name type="scientific">Streptomyces yaizuensis</name>
    <dbReference type="NCBI Taxonomy" id="2989713"/>
    <lineage>
        <taxon>Bacteria</taxon>
        <taxon>Bacillati</taxon>
        <taxon>Actinomycetota</taxon>
        <taxon>Actinomycetes</taxon>
        <taxon>Kitasatosporales</taxon>
        <taxon>Streptomycetaceae</taxon>
        <taxon>Streptomyces</taxon>
    </lineage>
</organism>
<keyword evidence="5 8" id="KW-1133">Transmembrane helix</keyword>
<comment type="similarity">
    <text evidence="2">Belongs to the CPA3 antiporters (TC 2.A.63) subunit C family.</text>
</comment>
<evidence type="ECO:0000256" key="5">
    <source>
        <dbReference type="ARBA" id="ARBA00022989"/>
    </source>
</evidence>
<dbReference type="RefSeq" id="WP_323448863.1">
    <property type="nucleotide sequence ID" value="NZ_BSBI01000009.1"/>
</dbReference>
<keyword evidence="4 8" id="KW-0812">Transmembrane</keyword>
<comment type="caution">
    <text evidence="9">The sequence shown here is derived from an EMBL/GenBank/DDBJ whole genome shotgun (WGS) entry which is preliminary data.</text>
</comment>
<sequence>MTVSLTLLVTAGVLCAVGGVLLLMRALSRILIGAVILGNGINVLMLNAGGAAGAAPLLYPGVDLSRVTDPLPQAIALTAIVITLATTAFLLAMAYRTLRVTGTDEVQDDIEDRRVALRAQVQEERAALRERRAPRGHRPAGGRAAYRSERRRLRGVLREDRAFQARARDASGDLWDDILGADPGDAAGPADGSRRPDGSGGSGDSADSGGSADSADPNGPGPRAPGDERGGRRPGKGDG</sequence>
<keyword evidence="6 8" id="KW-0472">Membrane</keyword>
<gene>
    <name evidence="9" type="ORF">SYYSPA8_21100</name>
</gene>
<dbReference type="PANTHER" id="PTHR34583:SF2">
    <property type="entry name" value="ANTIPORTER SUBUNIT MNHC2-RELATED"/>
    <property type="match status" value="1"/>
</dbReference>
<reference evidence="9 10" key="1">
    <citation type="submission" date="2022-10" db="EMBL/GenBank/DDBJ databases">
        <title>Draft genome sequence of Streptomyces sp. YSPA8.</title>
        <authorList>
            <person name="Moriuchi R."/>
            <person name="Dohra H."/>
            <person name="Yamamura H."/>
            <person name="Kodani S."/>
        </authorList>
    </citation>
    <scope>NUCLEOTIDE SEQUENCE [LARGE SCALE GENOMIC DNA]</scope>
    <source>
        <strain evidence="9 10">YSPA8</strain>
    </source>
</reference>
<keyword evidence="10" id="KW-1185">Reference proteome</keyword>